<protein>
    <recommendedName>
        <fullName evidence="5">GST N-terminal domain-containing protein</fullName>
    </recommendedName>
</protein>
<dbReference type="CDD" id="cd00570">
    <property type="entry name" value="GST_N_family"/>
    <property type="match status" value="1"/>
</dbReference>
<dbReference type="InterPro" id="IPR040079">
    <property type="entry name" value="Glutathione_S-Trfase"/>
</dbReference>
<dbReference type="InParanoid" id="A0A0C3HBS7"/>
<dbReference type="InterPro" id="IPR036282">
    <property type="entry name" value="Glutathione-S-Trfase_C_sf"/>
</dbReference>
<proteinExistence type="predicted"/>
<dbReference type="SFLD" id="SFLDG00358">
    <property type="entry name" value="Main_(cytGST)"/>
    <property type="match status" value="1"/>
</dbReference>
<dbReference type="SUPFAM" id="SSF52833">
    <property type="entry name" value="Thioredoxin-like"/>
    <property type="match status" value="1"/>
</dbReference>
<evidence type="ECO:0008006" key="5">
    <source>
        <dbReference type="Google" id="ProtNLM"/>
    </source>
</evidence>
<organism evidence="3 4">
    <name type="scientific">Oidiodendron maius (strain Zn)</name>
    <dbReference type="NCBI Taxonomy" id="913774"/>
    <lineage>
        <taxon>Eukaryota</taxon>
        <taxon>Fungi</taxon>
        <taxon>Dikarya</taxon>
        <taxon>Ascomycota</taxon>
        <taxon>Pezizomycotina</taxon>
        <taxon>Leotiomycetes</taxon>
        <taxon>Leotiomycetes incertae sedis</taxon>
        <taxon>Myxotrichaceae</taxon>
        <taxon>Oidiodendron</taxon>
    </lineage>
</organism>
<dbReference type="SUPFAM" id="SSF47616">
    <property type="entry name" value="GST C-terminal domain-like"/>
    <property type="match status" value="1"/>
</dbReference>
<dbReference type="InterPro" id="IPR050983">
    <property type="entry name" value="GST_Omega/HSP26"/>
</dbReference>
<dbReference type="STRING" id="913774.A0A0C3HBS7"/>
<dbReference type="InterPro" id="IPR036249">
    <property type="entry name" value="Thioredoxin-like_sf"/>
</dbReference>
<dbReference type="EMBL" id="KN832878">
    <property type="protein sequence ID" value="KIM99821.1"/>
    <property type="molecule type" value="Genomic_DNA"/>
</dbReference>
<feature type="domain" description="GST C-terminal" evidence="2">
    <location>
        <begin position="91"/>
        <end position="228"/>
    </location>
</feature>
<evidence type="ECO:0000313" key="4">
    <source>
        <dbReference type="Proteomes" id="UP000054321"/>
    </source>
</evidence>
<dbReference type="Proteomes" id="UP000054321">
    <property type="component" value="Unassembled WGS sequence"/>
</dbReference>
<evidence type="ECO:0000259" key="1">
    <source>
        <dbReference type="PROSITE" id="PS50404"/>
    </source>
</evidence>
<evidence type="ECO:0000259" key="2">
    <source>
        <dbReference type="PROSITE" id="PS50405"/>
    </source>
</evidence>
<keyword evidence="4" id="KW-1185">Reference proteome</keyword>
<dbReference type="Gene3D" id="1.20.1050.10">
    <property type="match status" value="1"/>
</dbReference>
<evidence type="ECO:0000313" key="3">
    <source>
        <dbReference type="EMBL" id="KIM99821.1"/>
    </source>
</evidence>
<dbReference type="Pfam" id="PF13409">
    <property type="entry name" value="GST_N_2"/>
    <property type="match status" value="1"/>
</dbReference>
<dbReference type="Gene3D" id="3.40.30.10">
    <property type="entry name" value="Glutaredoxin"/>
    <property type="match status" value="1"/>
</dbReference>
<dbReference type="HOGENOM" id="CLU_074611_0_0_1"/>
<dbReference type="SFLD" id="SFLDS00019">
    <property type="entry name" value="Glutathione_Transferase_(cytos"/>
    <property type="match status" value="1"/>
</dbReference>
<dbReference type="AlphaFoldDB" id="A0A0C3HBS7"/>
<dbReference type="PROSITE" id="PS50405">
    <property type="entry name" value="GST_CTER"/>
    <property type="match status" value="1"/>
</dbReference>
<reference evidence="4" key="2">
    <citation type="submission" date="2015-01" db="EMBL/GenBank/DDBJ databases">
        <title>Evolutionary Origins and Diversification of the Mycorrhizal Mutualists.</title>
        <authorList>
            <consortium name="DOE Joint Genome Institute"/>
            <consortium name="Mycorrhizal Genomics Consortium"/>
            <person name="Kohler A."/>
            <person name="Kuo A."/>
            <person name="Nagy L.G."/>
            <person name="Floudas D."/>
            <person name="Copeland A."/>
            <person name="Barry K.W."/>
            <person name="Cichocki N."/>
            <person name="Veneault-Fourrey C."/>
            <person name="LaButti K."/>
            <person name="Lindquist E.A."/>
            <person name="Lipzen A."/>
            <person name="Lundell T."/>
            <person name="Morin E."/>
            <person name="Murat C."/>
            <person name="Riley R."/>
            <person name="Ohm R."/>
            <person name="Sun H."/>
            <person name="Tunlid A."/>
            <person name="Henrissat B."/>
            <person name="Grigoriev I.V."/>
            <person name="Hibbett D.S."/>
            <person name="Martin F."/>
        </authorList>
    </citation>
    <scope>NUCLEOTIDE SEQUENCE [LARGE SCALE GENOMIC DNA]</scope>
    <source>
        <strain evidence="4">Zn</strain>
    </source>
</reference>
<accession>A0A0C3HBS7</accession>
<sequence length="235" mass="26283">MAPGITLYTAHHCPWAYRCQIALRELGLEFETILIDITVPRTAEYLAINPRGLVPALAYDGHILAESGLIVQFLVDSYPSHLLKSSSEPGGALQRYSIGFFVDTYFSKAHTFFDNAVLFSGEEETSAAKKYIDAVVKNIEPLLDDARPFFAGSSRLTLAEVQTGSFLLRVFTLPKHTEILPSFISKSLEDKAPNFWRWGHAVIAEKTVTAVWDEETVVKRTLEKIKKHRAAIQAK</sequence>
<dbReference type="PANTHER" id="PTHR43968">
    <property type="match status" value="1"/>
</dbReference>
<dbReference type="PANTHER" id="PTHR43968:SF8">
    <property type="entry name" value="S-TRANSFERASE, PUTATIVE (AFU_ORTHOLOGUE AFUA_2G00590)-RELATED"/>
    <property type="match status" value="1"/>
</dbReference>
<reference evidence="3 4" key="1">
    <citation type="submission" date="2014-04" db="EMBL/GenBank/DDBJ databases">
        <authorList>
            <consortium name="DOE Joint Genome Institute"/>
            <person name="Kuo A."/>
            <person name="Martino E."/>
            <person name="Perotto S."/>
            <person name="Kohler A."/>
            <person name="Nagy L.G."/>
            <person name="Floudas D."/>
            <person name="Copeland A."/>
            <person name="Barry K.W."/>
            <person name="Cichocki N."/>
            <person name="Veneault-Fourrey C."/>
            <person name="LaButti K."/>
            <person name="Lindquist E.A."/>
            <person name="Lipzen A."/>
            <person name="Lundell T."/>
            <person name="Morin E."/>
            <person name="Murat C."/>
            <person name="Sun H."/>
            <person name="Tunlid A."/>
            <person name="Henrissat B."/>
            <person name="Grigoriev I.V."/>
            <person name="Hibbett D.S."/>
            <person name="Martin F."/>
            <person name="Nordberg H.P."/>
            <person name="Cantor M.N."/>
            <person name="Hua S.X."/>
        </authorList>
    </citation>
    <scope>NUCLEOTIDE SEQUENCE [LARGE SCALE GENOMIC DNA]</scope>
    <source>
        <strain evidence="3 4">Zn</strain>
    </source>
</reference>
<feature type="domain" description="GST N-terminal" evidence="1">
    <location>
        <begin position="3"/>
        <end position="82"/>
    </location>
</feature>
<dbReference type="OrthoDB" id="202840at2759"/>
<dbReference type="InterPro" id="IPR004045">
    <property type="entry name" value="Glutathione_S-Trfase_N"/>
</dbReference>
<gene>
    <name evidence="3" type="ORF">OIDMADRAFT_104686</name>
</gene>
<dbReference type="PROSITE" id="PS50404">
    <property type="entry name" value="GST_NTER"/>
    <property type="match status" value="1"/>
</dbReference>
<dbReference type="InterPro" id="IPR010987">
    <property type="entry name" value="Glutathione-S-Trfase_C-like"/>
</dbReference>
<name>A0A0C3HBS7_OIDMZ</name>
<dbReference type="GO" id="GO:0005737">
    <property type="term" value="C:cytoplasm"/>
    <property type="evidence" value="ECO:0007669"/>
    <property type="project" value="TreeGrafter"/>
</dbReference>